<keyword evidence="10" id="KW-1185">Reference proteome</keyword>
<evidence type="ECO:0000256" key="2">
    <source>
        <dbReference type="ARBA" id="ARBA00008668"/>
    </source>
</evidence>
<dbReference type="Pfam" id="PF00657">
    <property type="entry name" value="Lipase_GDSL"/>
    <property type="match status" value="1"/>
</dbReference>
<dbReference type="Gene3D" id="3.40.50.1110">
    <property type="entry name" value="SGNH hydrolase"/>
    <property type="match status" value="1"/>
</dbReference>
<dbReference type="InterPro" id="IPR051238">
    <property type="entry name" value="GDSL_esterase/lipase"/>
</dbReference>
<evidence type="ECO:0000256" key="4">
    <source>
        <dbReference type="ARBA" id="ARBA00022729"/>
    </source>
</evidence>
<dbReference type="InterPro" id="IPR001087">
    <property type="entry name" value="GDSL"/>
</dbReference>
<comment type="similarity">
    <text evidence="2">Belongs to the 'GDSL' lipolytic enzyme family.</text>
</comment>
<keyword evidence="5" id="KW-0378">Hydrolase</keyword>
<accession>A0AAE1MEM8</accession>
<proteinExistence type="inferred from homology"/>
<keyword evidence="6" id="KW-0442">Lipid degradation</keyword>
<dbReference type="PANTHER" id="PTHR45650">
    <property type="entry name" value="GDSL-LIKE LIPASE/ACYLHYDROLASE-RELATED"/>
    <property type="match status" value="1"/>
</dbReference>
<feature type="chain" id="PRO_5042000200" description="GDSL esterase/lipase" evidence="8">
    <location>
        <begin position="26"/>
        <end position="365"/>
    </location>
</feature>
<dbReference type="EMBL" id="JAWXYG010000011">
    <property type="protein sequence ID" value="KAK4259493.1"/>
    <property type="molecule type" value="Genomic_DNA"/>
</dbReference>
<comment type="subcellular location">
    <subcellularLocation>
        <location evidence="1">Secreted</location>
    </subcellularLocation>
</comment>
<keyword evidence="7" id="KW-0443">Lipid metabolism</keyword>
<dbReference type="SUPFAM" id="SSF52266">
    <property type="entry name" value="SGNH hydrolase"/>
    <property type="match status" value="1"/>
</dbReference>
<name>A0AAE1MEM8_9FABA</name>
<dbReference type="AlphaFoldDB" id="A0AAE1MEM8"/>
<reference evidence="9" key="1">
    <citation type="submission" date="2023-10" db="EMBL/GenBank/DDBJ databases">
        <title>Chromosome-level genome of the transformable northern wattle, Acacia crassicarpa.</title>
        <authorList>
            <person name="Massaro I."/>
            <person name="Sinha N.R."/>
            <person name="Poethig S."/>
            <person name="Leichty A.R."/>
        </authorList>
    </citation>
    <scope>NUCLEOTIDE SEQUENCE</scope>
    <source>
        <strain evidence="9">Acra3RX</strain>
        <tissue evidence="9">Leaf</tissue>
    </source>
</reference>
<dbReference type="InterPro" id="IPR035669">
    <property type="entry name" value="SGNH_plant_lipase-like"/>
</dbReference>
<evidence type="ECO:0000256" key="1">
    <source>
        <dbReference type="ARBA" id="ARBA00004613"/>
    </source>
</evidence>
<dbReference type="PANTHER" id="PTHR45650:SF75">
    <property type="entry name" value="GDSL-LIKE LIPASE_ACYLHYDROLASE"/>
    <property type="match status" value="1"/>
</dbReference>
<protein>
    <recommendedName>
        <fullName evidence="11">GDSL esterase/lipase</fullName>
    </recommendedName>
</protein>
<gene>
    <name evidence="9" type="ORF">QN277_005818</name>
</gene>
<comment type="caution">
    <text evidence="9">The sequence shown here is derived from an EMBL/GenBank/DDBJ whole genome shotgun (WGS) entry which is preliminary data.</text>
</comment>
<dbReference type="GO" id="GO:0016042">
    <property type="term" value="P:lipid catabolic process"/>
    <property type="evidence" value="ECO:0007669"/>
    <property type="project" value="UniProtKB-KW"/>
</dbReference>
<evidence type="ECO:0000313" key="9">
    <source>
        <dbReference type="EMBL" id="KAK4259493.1"/>
    </source>
</evidence>
<evidence type="ECO:0000256" key="7">
    <source>
        <dbReference type="ARBA" id="ARBA00023098"/>
    </source>
</evidence>
<evidence type="ECO:0008006" key="11">
    <source>
        <dbReference type="Google" id="ProtNLM"/>
    </source>
</evidence>
<dbReference type="Proteomes" id="UP001293593">
    <property type="component" value="Unassembled WGS sequence"/>
</dbReference>
<evidence type="ECO:0000313" key="10">
    <source>
        <dbReference type="Proteomes" id="UP001293593"/>
    </source>
</evidence>
<evidence type="ECO:0000256" key="5">
    <source>
        <dbReference type="ARBA" id="ARBA00022801"/>
    </source>
</evidence>
<evidence type="ECO:0000256" key="6">
    <source>
        <dbReference type="ARBA" id="ARBA00022963"/>
    </source>
</evidence>
<dbReference type="GO" id="GO:0005576">
    <property type="term" value="C:extracellular region"/>
    <property type="evidence" value="ECO:0007669"/>
    <property type="project" value="UniProtKB-SubCell"/>
</dbReference>
<evidence type="ECO:0000256" key="3">
    <source>
        <dbReference type="ARBA" id="ARBA00022525"/>
    </source>
</evidence>
<keyword evidence="3" id="KW-0964">Secreted</keyword>
<dbReference type="InterPro" id="IPR036514">
    <property type="entry name" value="SGNH_hydro_sf"/>
</dbReference>
<keyword evidence="4 8" id="KW-0732">Signal</keyword>
<dbReference type="CDD" id="cd01837">
    <property type="entry name" value="SGNH_plant_lipase_like"/>
    <property type="match status" value="1"/>
</dbReference>
<evidence type="ECO:0000256" key="8">
    <source>
        <dbReference type="SAM" id="SignalP"/>
    </source>
</evidence>
<feature type="signal peptide" evidence="8">
    <location>
        <begin position="1"/>
        <end position="25"/>
    </location>
</feature>
<sequence length="365" mass="40470">MASNKKLGFVLSLLLLMTTTTSIEGNNNNNVEEQVPCVFIFGDSLSDNGNNNNLHTSAKCSYRPYGIDFPDGPTGRFTNGRTSIDIITQLLGFKEMIPPFAKLGGFDILKGVNYASGGAGIRVETGTQLGADVSLEIQLENHRKIVSEILAKLGGFEKAQAHLNKCLYYFNIGSNDFINNYFLPQYYPTSQTFTLENFAGHLIQNYSLTLRAMHDELGGRKFVLVGLGAIGCTPRAISRKKNSPLSLCDNDMNEAALIFNSKLKSLVDLFNYQLSDSKFIFINSFSGMLDHHSIGFKVLTEECCKVWENGQCAANEKPCKNRNDYAFFDSFHPTEAANIITAMSSYNASNPVFTYPMDIYHLVHS</sequence>
<dbReference type="GO" id="GO:0016788">
    <property type="term" value="F:hydrolase activity, acting on ester bonds"/>
    <property type="evidence" value="ECO:0007669"/>
    <property type="project" value="InterPro"/>
</dbReference>
<organism evidence="9 10">
    <name type="scientific">Acacia crassicarpa</name>
    <name type="common">northern wattle</name>
    <dbReference type="NCBI Taxonomy" id="499986"/>
    <lineage>
        <taxon>Eukaryota</taxon>
        <taxon>Viridiplantae</taxon>
        <taxon>Streptophyta</taxon>
        <taxon>Embryophyta</taxon>
        <taxon>Tracheophyta</taxon>
        <taxon>Spermatophyta</taxon>
        <taxon>Magnoliopsida</taxon>
        <taxon>eudicotyledons</taxon>
        <taxon>Gunneridae</taxon>
        <taxon>Pentapetalae</taxon>
        <taxon>rosids</taxon>
        <taxon>fabids</taxon>
        <taxon>Fabales</taxon>
        <taxon>Fabaceae</taxon>
        <taxon>Caesalpinioideae</taxon>
        <taxon>mimosoid clade</taxon>
        <taxon>Acacieae</taxon>
        <taxon>Acacia</taxon>
    </lineage>
</organism>